<evidence type="ECO:0000313" key="2">
    <source>
        <dbReference type="Proteomes" id="UP000003136"/>
    </source>
</evidence>
<name>B7AV49_9FIRM</name>
<organism evidence="1 2">
    <name type="scientific">[Bacteroides] pectinophilus ATCC 43243</name>
    <dbReference type="NCBI Taxonomy" id="483218"/>
    <lineage>
        <taxon>Bacteria</taxon>
        <taxon>Bacillati</taxon>
        <taxon>Bacillota</taxon>
        <taxon>Clostridia</taxon>
        <taxon>Eubacteriales</taxon>
    </lineage>
</organism>
<dbReference type="STRING" id="483218.BACPEC_02597"/>
<comment type="caution">
    <text evidence="1">The sequence shown here is derived from an EMBL/GenBank/DDBJ whole genome shotgun (WGS) entry which is preliminary data.</text>
</comment>
<dbReference type="eggNOG" id="ENOG502Z9ME">
    <property type="taxonomic scope" value="Bacteria"/>
</dbReference>
<protein>
    <recommendedName>
        <fullName evidence="3">Multidrug transporter</fullName>
    </recommendedName>
</protein>
<accession>B7AV49</accession>
<gene>
    <name evidence="1" type="ORF">BACPEC_02597</name>
</gene>
<sequence>MTGAIVNIYETRIRRCKVAENREITLFSEPEELIAWAEVYDKQINPSIEDAALLLNYMEGHDYAIGTDAEGKMYRQDMAEENGEIEPFPIDDVIDKVCEWNYDLILHAEAKKDDPKDFQEYCEFQEKYDSLKADERVLDRLFDKTSHAKEIDAVATALVEAFISNLEGKGDLEKAAATIAQGIKDYSTDKRGR</sequence>
<reference evidence="1 2" key="2">
    <citation type="submission" date="2008-11" db="EMBL/GenBank/DDBJ databases">
        <authorList>
            <person name="Fulton L."/>
            <person name="Clifton S."/>
            <person name="Fulton B."/>
            <person name="Xu J."/>
            <person name="Minx P."/>
            <person name="Pepin K.H."/>
            <person name="Johnson M."/>
            <person name="Bhonagiri V."/>
            <person name="Nash W.E."/>
            <person name="Mardis E.R."/>
            <person name="Wilson R.K."/>
        </authorList>
    </citation>
    <scope>NUCLEOTIDE SEQUENCE [LARGE SCALE GENOMIC DNA]</scope>
    <source>
        <strain evidence="1 2">ATCC 43243</strain>
    </source>
</reference>
<evidence type="ECO:0008006" key="3">
    <source>
        <dbReference type="Google" id="ProtNLM"/>
    </source>
</evidence>
<evidence type="ECO:0000313" key="1">
    <source>
        <dbReference type="EMBL" id="EEC56090.1"/>
    </source>
</evidence>
<dbReference type="EMBL" id="ABVQ01000037">
    <property type="protein sequence ID" value="EEC56090.1"/>
    <property type="molecule type" value="Genomic_DNA"/>
</dbReference>
<dbReference type="Proteomes" id="UP000003136">
    <property type="component" value="Unassembled WGS sequence"/>
</dbReference>
<dbReference type="AlphaFoldDB" id="B7AV49"/>
<keyword evidence="2" id="KW-1185">Reference proteome</keyword>
<dbReference type="HOGENOM" id="CLU_1539367_0_0_9"/>
<proteinExistence type="predicted"/>
<reference evidence="1 2" key="1">
    <citation type="submission" date="2008-11" db="EMBL/GenBank/DDBJ databases">
        <title>Draft genome sequence of Bacteroides pectinophilus (ATCC 43243).</title>
        <authorList>
            <person name="Sudarsanam P."/>
            <person name="Ley R."/>
            <person name="Guruge J."/>
            <person name="Turnbaugh P.J."/>
            <person name="Mahowald M."/>
            <person name="Liep D."/>
            <person name="Gordon J."/>
        </authorList>
    </citation>
    <scope>NUCLEOTIDE SEQUENCE [LARGE SCALE GENOMIC DNA]</scope>
    <source>
        <strain evidence="1 2">ATCC 43243</strain>
    </source>
</reference>